<keyword evidence="2" id="KW-1185">Reference proteome</keyword>
<protein>
    <submittedName>
        <fullName evidence="1">Uncharacterized protein</fullName>
    </submittedName>
</protein>
<sequence length="49" mass="5221">MADLRREATSGSRFFKARMVEAAGPSTLATLGPIVKLLLDGDNDEDGAR</sequence>
<evidence type="ECO:0000313" key="1">
    <source>
        <dbReference type="EMBL" id="CBJ34251.1"/>
    </source>
</evidence>
<dbReference type="InParanoid" id="D7FN37"/>
<proteinExistence type="predicted"/>
<reference evidence="1 2" key="1">
    <citation type="journal article" date="2010" name="Nature">
        <title>The Ectocarpus genome and the independent evolution of multicellularity in brown algae.</title>
        <authorList>
            <person name="Cock J.M."/>
            <person name="Sterck L."/>
            <person name="Rouze P."/>
            <person name="Scornet D."/>
            <person name="Allen A.E."/>
            <person name="Amoutzias G."/>
            <person name="Anthouard V."/>
            <person name="Artiguenave F."/>
            <person name="Aury J.M."/>
            <person name="Badger J.H."/>
            <person name="Beszteri B."/>
            <person name="Billiau K."/>
            <person name="Bonnet E."/>
            <person name="Bothwell J.H."/>
            <person name="Bowler C."/>
            <person name="Boyen C."/>
            <person name="Brownlee C."/>
            <person name="Carrano C.J."/>
            <person name="Charrier B."/>
            <person name="Cho G.Y."/>
            <person name="Coelho S.M."/>
            <person name="Collen J."/>
            <person name="Corre E."/>
            <person name="Da Silva C."/>
            <person name="Delage L."/>
            <person name="Delaroque N."/>
            <person name="Dittami S.M."/>
            <person name="Doulbeau S."/>
            <person name="Elias M."/>
            <person name="Farnham G."/>
            <person name="Gachon C.M."/>
            <person name="Gschloessl B."/>
            <person name="Heesch S."/>
            <person name="Jabbari K."/>
            <person name="Jubin C."/>
            <person name="Kawai H."/>
            <person name="Kimura K."/>
            <person name="Kloareg B."/>
            <person name="Kupper F.C."/>
            <person name="Lang D."/>
            <person name="Le Bail A."/>
            <person name="Leblanc C."/>
            <person name="Lerouge P."/>
            <person name="Lohr M."/>
            <person name="Lopez P.J."/>
            <person name="Martens C."/>
            <person name="Maumus F."/>
            <person name="Michel G."/>
            <person name="Miranda-Saavedra D."/>
            <person name="Morales J."/>
            <person name="Moreau H."/>
            <person name="Motomura T."/>
            <person name="Nagasato C."/>
            <person name="Napoli C.A."/>
            <person name="Nelson D.R."/>
            <person name="Nyvall-Collen P."/>
            <person name="Peters A.F."/>
            <person name="Pommier C."/>
            <person name="Potin P."/>
            <person name="Poulain J."/>
            <person name="Quesneville H."/>
            <person name="Read B."/>
            <person name="Rensing S.A."/>
            <person name="Ritter A."/>
            <person name="Rousvoal S."/>
            <person name="Samanta M."/>
            <person name="Samson G."/>
            <person name="Schroeder D.C."/>
            <person name="Segurens B."/>
            <person name="Strittmatter M."/>
            <person name="Tonon T."/>
            <person name="Tregear J.W."/>
            <person name="Valentin K."/>
            <person name="von Dassow P."/>
            <person name="Yamagishi T."/>
            <person name="Van de Peer Y."/>
            <person name="Wincker P."/>
        </authorList>
    </citation>
    <scope>NUCLEOTIDE SEQUENCE [LARGE SCALE GENOMIC DNA]</scope>
    <source>
        <strain evidence="2">Ec32 / CCAP1310/4</strain>
    </source>
</reference>
<organism evidence="1 2">
    <name type="scientific">Ectocarpus siliculosus</name>
    <name type="common">Brown alga</name>
    <name type="synonym">Conferva siliculosa</name>
    <dbReference type="NCBI Taxonomy" id="2880"/>
    <lineage>
        <taxon>Eukaryota</taxon>
        <taxon>Sar</taxon>
        <taxon>Stramenopiles</taxon>
        <taxon>Ochrophyta</taxon>
        <taxon>PX clade</taxon>
        <taxon>Phaeophyceae</taxon>
        <taxon>Ectocarpales</taxon>
        <taxon>Ectocarpaceae</taxon>
        <taxon>Ectocarpus</taxon>
    </lineage>
</organism>
<name>D7FN37_ECTSI</name>
<dbReference type="Proteomes" id="UP000002630">
    <property type="component" value="Unassembled WGS sequence"/>
</dbReference>
<evidence type="ECO:0000313" key="2">
    <source>
        <dbReference type="Proteomes" id="UP000002630"/>
    </source>
</evidence>
<gene>
    <name evidence="1" type="ORF">Esi_1737_0001</name>
</gene>
<dbReference type="AlphaFoldDB" id="D7FN37"/>
<dbReference type="EMBL" id="FN649760">
    <property type="protein sequence ID" value="CBJ34251.1"/>
    <property type="molecule type" value="Genomic_DNA"/>
</dbReference>
<accession>D7FN37</accession>